<keyword evidence="2 8" id="KW-0132">Cell division</keyword>
<evidence type="ECO:0000256" key="2">
    <source>
        <dbReference type="ARBA" id="ARBA00022618"/>
    </source>
</evidence>
<sequence length="298" mass="33388">MENQEHERWHEEPLNDLPGNEPELPDADQPAPRSGKIRRLFGATPLIMTMVALLLVAVATLSWYAMQWKQQVTVERVIVSGARLIPASALDRRLARFRNQPLEKVSVNEVRRALSPEPSIRSMTVSKELNGILRVVIEERHPAAMLVEGGHRRIIDTEGFVLPDGGVSASLRRFVNISGARRLVPAPGRGVSRLNDDDRKLLFALLDAFAKAPHAGLLLSEIHLAPDNQTWFSVAGSPIRFIVGNRGNFKEKLKKFEIFWQQVVAKKGIDCYESVDLRFRERVFATEPAEPEAKSVAP</sequence>
<feature type="region of interest" description="Disordered" evidence="6">
    <location>
        <begin position="1"/>
        <end position="33"/>
    </location>
</feature>
<comment type="caution">
    <text evidence="8">The sequence shown here is derived from an EMBL/GenBank/DDBJ whole genome shotgun (WGS) entry which is preliminary data.</text>
</comment>
<protein>
    <submittedName>
        <fullName evidence="8">Cell division protein FtsQ</fullName>
    </submittedName>
</protein>
<proteinExistence type="predicted"/>
<feature type="compositionally biased region" description="Basic and acidic residues" evidence="6">
    <location>
        <begin position="1"/>
        <end position="13"/>
    </location>
</feature>
<keyword evidence="7" id="KW-0472">Membrane</keyword>
<evidence type="ECO:0000256" key="7">
    <source>
        <dbReference type="SAM" id="Phobius"/>
    </source>
</evidence>
<evidence type="ECO:0000256" key="5">
    <source>
        <dbReference type="ARBA" id="ARBA00023306"/>
    </source>
</evidence>
<accession>A0A7C5HD72</accession>
<evidence type="ECO:0000256" key="3">
    <source>
        <dbReference type="ARBA" id="ARBA00022692"/>
    </source>
</evidence>
<dbReference type="EMBL" id="DRSK01000250">
    <property type="protein sequence ID" value="HHE08114.1"/>
    <property type="molecule type" value="Genomic_DNA"/>
</dbReference>
<evidence type="ECO:0000256" key="4">
    <source>
        <dbReference type="ARBA" id="ARBA00022989"/>
    </source>
</evidence>
<dbReference type="Proteomes" id="UP000886059">
    <property type="component" value="Unassembled WGS sequence"/>
</dbReference>
<gene>
    <name evidence="8" type="ORF">ENL01_04465</name>
</gene>
<dbReference type="PANTHER" id="PTHR35851:SF1">
    <property type="entry name" value="CELL DIVISION PROTEIN FTSQ"/>
    <property type="match status" value="1"/>
</dbReference>
<keyword evidence="5" id="KW-0131">Cell cycle</keyword>
<keyword evidence="3 7" id="KW-0812">Transmembrane</keyword>
<organism evidence="8">
    <name type="scientific">Chlorobaculum parvum</name>
    <dbReference type="NCBI Taxonomy" id="274539"/>
    <lineage>
        <taxon>Bacteria</taxon>
        <taxon>Pseudomonadati</taxon>
        <taxon>Chlorobiota</taxon>
        <taxon>Chlorobiia</taxon>
        <taxon>Chlorobiales</taxon>
        <taxon>Chlorobiaceae</taxon>
        <taxon>Chlorobaculum</taxon>
    </lineage>
</organism>
<dbReference type="AlphaFoldDB" id="A0A7C5HD72"/>
<evidence type="ECO:0000313" key="8">
    <source>
        <dbReference type="EMBL" id="HHE08114.1"/>
    </source>
</evidence>
<evidence type="ECO:0000256" key="6">
    <source>
        <dbReference type="SAM" id="MobiDB-lite"/>
    </source>
</evidence>
<name>A0A7C5HD72_9CHLB</name>
<keyword evidence="4 7" id="KW-1133">Transmembrane helix</keyword>
<keyword evidence="1" id="KW-1003">Cell membrane</keyword>
<dbReference type="InterPro" id="IPR026579">
    <property type="entry name" value="FtsQ"/>
</dbReference>
<dbReference type="PANTHER" id="PTHR35851">
    <property type="entry name" value="CELL DIVISION PROTEIN FTSQ"/>
    <property type="match status" value="1"/>
</dbReference>
<feature type="transmembrane region" description="Helical" evidence="7">
    <location>
        <begin position="40"/>
        <end position="66"/>
    </location>
</feature>
<reference evidence="8" key="1">
    <citation type="journal article" date="2020" name="mSystems">
        <title>Genome- and Community-Level Interaction Insights into Carbon Utilization and Element Cycling Functions of Hydrothermarchaeota in Hydrothermal Sediment.</title>
        <authorList>
            <person name="Zhou Z."/>
            <person name="Liu Y."/>
            <person name="Xu W."/>
            <person name="Pan J."/>
            <person name="Luo Z.H."/>
            <person name="Li M."/>
        </authorList>
    </citation>
    <scope>NUCLEOTIDE SEQUENCE [LARGE SCALE GENOMIC DNA]</scope>
    <source>
        <strain evidence="8">HyVt-628</strain>
    </source>
</reference>
<evidence type="ECO:0000256" key="1">
    <source>
        <dbReference type="ARBA" id="ARBA00022475"/>
    </source>
</evidence>
<dbReference type="GO" id="GO:0090529">
    <property type="term" value="P:cell septum assembly"/>
    <property type="evidence" value="ECO:0007669"/>
    <property type="project" value="InterPro"/>
</dbReference>